<name>A0A2W1BWP2_HELAM</name>
<evidence type="ECO:0000313" key="3">
    <source>
        <dbReference type="Proteomes" id="UP000249218"/>
    </source>
</evidence>
<dbReference type="Proteomes" id="UP000249218">
    <property type="component" value="Unassembled WGS sequence"/>
</dbReference>
<accession>A0A2W1BWP2</accession>
<dbReference type="AlphaFoldDB" id="A0A2W1BWP2"/>
<organism evidence="2 3">
    <name type="scientific">Helicoverpa armigera</name>
    <name type="common">Cotton bollworm</name>
    <name type="synonym">Heliothis armigera</name>
    <dbReference type="NCBI Taxonomy" id="29058"/>
    <lineage>
        <taxon>Eukaryota</taxon>
        <taxon>Metazoa</taxon>
        <taxon>Ecdysozoa</taxon>
        <taxon>Arthropoda</taxon>
        <taxon>Hexapoda</taxon>
        <taxon>Insecta</taxon>
        <taxon>Pterygota</taxon>
        <taxon>Neoptera</taxon>
        <taxon>Endopterygota</taxon>
        <taxon>Lepidoptera</taxon>
        <taxon>Glossata</taxon>
        <taxon>Ditrysia</taxon>
        <taxon>Noctuoidea</taxon>
        <taxon>Noctuidae</taxon>
        <taxon>Heliothinae</taxon>
        <taxon>Helicoverpa</taxon>
    </lineage>
</organism>
<protein>
    <submittedName>
        <fullName evidence="2">Uncharacterized protein</fullName>
    </submittedName>
</protein>
<feature type="compositionally biased region" description="Low complexity" evidence="1">
    <location>
        <begin position="219"/>
        <end position="229"/>
    </location>
</feature>
<gene>
    <name evidence="2" type="primary">HaOG204939</name>
    <name evidence="2" type="ORF">B5X24_HaOG204939</name>
</gene>
<reference evidence="2 3" key="1">
    <citation type="journal article" date="2017" name="BMC Biol.">
        <title>Genomic innovations, transcriptional plasticity and gene loss underlying the evolution and divergence of two highly polyphagous and invasive Helicoverpa pest species.</title>
        <authorList>
            <person name="Pearce S.L."/>
            <person name="Clarke D.F."/>
            <person name="East P.D."/>
            <person name="Elfekih S."/>
            <person name="Gordon K.H."/>
            <person name="Jermiin L.S."/>
            <person name="McGaughran A."/>
            <person name="Oakeshott J.G."/>
            <person name="Papanikolaou A."/>
            <person name="Perera O.P."/>
            <person name="Rane R.V."/>
            <person name="Richards S."/>
            <person name="Tay W.T."/>
            <person name="Walsh T.K."/>
            <person name="Anderson A."/>
            <person name="Anderson C.J."/>
            <person name="Asgari S."/>
            <person name="Board P.G."/>
            <person name="Bretschneider A."/>
            <person name="Campbell P.M."/>
            <person name="Chertemps T."/>
            <person name="Christeller J.T."/>
            <person name="Coppin C.W."/>
            <person name="Downes S.J."/>
            <person name="Duan G."/>
            <person name="Farnsworth C.A."/>
            <person name="Good R.T."/>
            <person name="Han L.B."/>
            <person name="Han Y.C."/>
            <person name="Hatje K."/>
            <person name="Horne I."/>
            <person name="Huang Y.P."/>
            <person name="Hughes D.S."/>
            <person name="Jacquin-Joly E."/>
            <person name="James W."/>
            <person name="Jhangiani S."/>
            <person name="Kollmar M."/>
            <person name="Kuwar S.S."/>
            <person name="Li S."/>
            <person name="Liu N.Y."/>
            <person name="Maibeche M.T."/>
            <person name="Miller J.R."/>
            <person name="Montagne N."/>
            <person name="Perry T."/>
            <person name="Qu J."/>
            <person name="Song S.V."/>
            <person name="Sutton G.G."/>
            <person name="Vogel H."/>
            <person name="Walenz B.P."/>
            <person name="Xu W."/>
            <person name="Zhang H.J."/>
            <person name="Zou Z."/>
            <person name="Batterham P."/>
            <person name="Edwards O.R."/>
            <person name="Feyereisen R."/>
            <person name="Gibbs R.A."/>
            <person name="Heckel D.G."/>
            <person name="McGrath A."/>
            <person name="Robin C."/>
            <person name="Scherer S.E."/>
            <person name="Worley K.C."/>
            <person name="Wu Y.D."/>
        </authorList>
    </citation>
    <scope>NUCLEOTIDE SEQUENCE [LARGE SCALE GENOMIC DNA]</scope>
    <source>
        <strain evidence="2">Harm_GR_Male_#8</strain>
        <tissue evidence="2">Whole organism</tissue>
    </source>
</reference>
<dbReference type="EMBL" id="KZ149967">
    <property type="protein sequence ID" value="PZC76163.1"/>
    <property type="molecule type" value="Genomic_DNA"/>
</dbReference>
<sequence>MSNVSSNVLLTYDSNLELHSDSSDFEGIQSPIVTGKKGKHKFHMKKLYPKRNHHLQRCNSNDYVLSEDTSTEMWEKQETSLNQYEETVGEIKVRKSYKNKKYKTLDSGDQIVTIKSKRSLIRHKVMPCLSSMFGRPSNNVKQMSIIKENQAENVNIDNGCQASVNREHKIRKSNIRQPCYAVQPVYAFEGNIHSKPTQLQHTKIVREPLSPRETFRYDNSNMSNSLTSSTEDDRTRRFIKTKKSKRNKTFLNDYSPGYEGSDPKCNIQQQYPSISLSNSPYDIYTTPCQYQGTYKRCSPLPSDCSSDLPGTCSGFWDYLFNKINMKYQGNLGKPCRCNDLNTNTTIVTHCCAPTCEKNNNPQYASAPPQAYQSQTPYKQDSCSCCASFHARPPAIVNETQTTPSPILPVTVPLPAPLPAPPPNKKQEEVKVTCKCYSKKYSNGTAPPPAAVVPKSTGSMTMADIPRPCQVPHDEITGNLTQKYRGEILCIHNPPCVLINGCLNLPPPKEETTMNMYPVATNGNSIKSGFLQGQVSKRQKSAQYCLPTIDKQQGQIVDESCQYLPPSKENVFENDKLNESCQYQIPEKLREQMMVTDESCQYLLESNVRKQNMSTNESCQYRVSTFEIPKQQKMANDSCQYRMPSYNSPQDQIPTNDKLPYRVSPFEIPKQQMMTNQSGQYSVQPFETKTNDICQYRPSPFATPKNQSSQRYKLSAFEAEKQPVTANESCQYWVSHTETQKPHMAANESCQYIESPAEDNSNKESEPIIELKPAKVKKEKLVQSICNHYPPCEVVRTCRKPKYDPKLQNSCVHVPMCEKVPLCLMELKARNRAVTSCPHKPKCAEVPICTRNYIVLTAKEEAGTQVRPKTKMVCRHEPPCIMIPRCLARACDGCIPCDAIPDCVHQPMCEMIPACCRKSAKEMVSVRSQYPNQCSIV</sequence>
<keyword evidence="3" id="KW-1185">Reference proteome</keyword>
<evidence type="ECO:0000313" key="2">
    <source>
        <dbReference type="EMBL" id="PZC76163.1"/>
    </source>
</evidence>
<evidence type="ECO:0000256" key="1">
    <source>
        <dbReference type="SAM" id="MobiDB-lite"/>
    </source>
</evidence>
<proteinExistence type="predicted"/>
<dbReference type="OrthoDB" id="7479140at2759"/>
<feature type="region of interest" description="Disordered" evidence="1">
    <location>
        <begin position="214"/>
        <end position="234"/>
    </location>
</feature>